<sequence length="289" mass="33326">MTFEYQESFSMHKSMHLPRKRGRPPKNKTTECCIPKKKTMMPKEEEEADGGAENQRARYNIPCTVDNCDSTFSCIELLSGHKKYIQMPHLATVLSTLDKKTLLPKKEEGEVRAEDQSALRAQMSSPQRHSSESQLTPKKEAFQWWTKEEEEEELNGRAEYQRALRAQTSSQQGCAPESQQPRYNIPCSVDYCDLTFSSMEALRVHKKEMHRTPDEKTIVPKEEEEENGIAADQRASCTQTLCTPYKKTTVPKEEEEEEQEIDYIAEDQRALRAQTSWTPDNNTIVPKEQ</sequence>
<comment type="caution">
    <text evidence="4">The sequence shown here is derived from an EMBL/GenBank/DDBJ whole genome shotgun (WGS) entry which is preliminary data.</text>
</comment>
<dbReference type="GO" id="GO:0008270">
    <property type="term" value="F:zinc ion binding"/>
    <property type="evidence" value="ECO:0007669"/>
    <property type="project" value="UniProtKB-KW"/>
</dbReference>
<feature type="region of interest" description="Disordered" evidence="2">
    <location>
        <begin position="107"/>
        <end position="138"/>
    </location>
</feature>
<name>A0A9Q0EKI3_9TELE</name>
<dbReference type="PROSITE" id="PS50157">
    <property type="entry name" value="ZINC_FINGER_C2H2_2"/>
    <property type="match status" value="1"/>
</dbReference>
<reference evidence="4" key="1">
    <citation type="submission" date="2022-07" db="EMBL/GenBank/DDBJ databases">
        <title>Chromosome-level genome of Muraenolepis orangiensis.</title>
        <authorList>
            <person name="Kim J."/>
        </authorList>
    </citation>
    <scope>NUCLEOTIDE SEQUENCE</scope>
    <source>
        <strain evidence="4">KU_S4_2022</strain>
        <tissue evidence="4">Muscle</tissue>
    </source>
</reference>
<feature type="compositionally biased region" description="Polar residues" evidence="2">
    <location>
        <begin position="1"/>
        <end position="11"/>
    </location>
</feature>
<feature type="domain" description="C2H2-type" evidence="3">
    <location>
        <begin position="185"/>
        <end position="215"/>
    </location>
</feature>
<feature type="compositionally biased region" description="Basic and acidic residues" evidence="2">
    <location>
        <begin position="107"/>
        <end position="117"/>
    </location>
</feature>
<evidence type="ECO:0000259" key="3">
    <source>
        <dbReference type="PROSITE" id="PS50157"/>
    </source>
</evidence>
<evidence type="ECO:0000256" key="2">
    <source>
        <dbReference type="SAM" id="MobiDB-lite"/>
    </source>
</evidence>
<evidence type="ECO:0000313" key="5">
    <source>
        <dbReference type="Proteomes" id="UP001148018"/>
    </source>
</evidence>
<feature type="region of interest" description="Disordered" evidence="2">
    <location>
        <begin position="1"/>
        <end position="32"/>
    </location>
</feature>
<feature type="compositionally biased region" description="Polar residues" evidence="2">
    <location>
        <begin position="122"/>
        <end position="136"/>
    </location>
</feature>
<feature type="compositionally biased region" description="Basic residues" evidence="2">
    <location>
        <begin position="13"/>
        <end position="26"/>
    </location>
</feature>
<keyword evidence="1" id="KW-0479">Metal-binding</keyword>
<keyword evidence="1" id="KW-0862">Zinc</keyword>
<proteinExistence type="predicted"/>
<protein>
    <recommendedName>
        <fullName evidence="3">C2H2-type domain-containing protein</fullName>
    </recommendedName>
</protein>
<keyword evidence="5" id="KW-1185">Reference proteome</keyword>
<dbReference type="AlphaFoldDB" id="A0A9Q0EKI3"/>
<accession>A0A9Q0EKI3</accession>
<gene>
    <name evidence="4" type="ORF">NHX12_023920</name>
</gene>
<dbReference type="EMBL" id="JANIIK010000039">
    <property type="protein sequence ID" value="KAJ3609397.1"/>
    <property type="molecule type" value="Genomic_DNA"/>
</dbReference>
<dbReference type="PROSITE" id="PS00028">
    <property type="entry name" value="ZINC_FINGER_C2H2_1"/>
    <property type="match status" value="1"/>
</dbReference>
<organism evidence="4 5">
    <name type="scientific">Muraenolepis orangiensis</name>
    <name type="common">Patagonian moray cod</name>
    <dbReference type="NCBI Taxonomy" id="630683"/>
    <lineage>
        <taxon>Eukaryota</taxon>
        <taxon>Metazoa</taxon>
        <taxon>Chordata</taxon>
        <taxon>Craniata</taxon>
        <taxon>Vertebrata</taxon>
        <taxon>Euteleostomi</taxon>
        <taxon>Actinopterygii</taxon>
        <taxon>Neopterygii</taxon>
        <taxon>Teleostei</taxon>
        <taxon>Neoteleostei</taxon>
        <taxon>Acanthomorphata</taxon>
        <taxon>Zeiogadaria</taxon>
        <taxon>Gadariae</taxon>
        <taxon>Gadiformes</taxon>
        <taxon>Muraenolepidoidei</taxon>
        <taxon>Muraenolepididae</taxon>
        <taxon>Muraenolepis</taxon>
    </lineage>
</organism>
<dbReference type="InterPro" id="IPR013087">
    <property type="entry name" value="Znf_C2H2_type"/>
</dbReference>
<evidence type="ECO:0000256" key="1">
    <source>
        <dbReference type="PROSITE-ProRule" id="PRU00042"/>
    </source>
</evidence>
<keyword evidence="1" id="KW-0863">Zinc-finger</keyword>
<evidence type="ECO:0000313" key="4">
    <source>
        <dbReference type="EMBL" id="KAJ3609397.1"/>
    </source>
</evidence>
<dbReference type="Proteomes" id="UP001148018">
    <property type="component" value="Unassembled WGS sequence"/>
</dbReference>
<dbReference type="OrthoDB" id="6910977at2759"/>